<dbReference type="GO" id="GO:0005524">
    <property type="term" value="F:ATP binding"/>
    <property type="evidence" value="ECO:0007669"/>
    <property type="project" value="UniProtKB-KW"/>
</dbReference>
<evidence type="ECO:0000256" key="1">
    <source>
        <dbReference type="ARBA" id="ARBA00000085"/>
    </source>
</evidence>
<dbReference type="PRINTS" id="PR00344">
    <property type="entry name" value="BCTRLSENSOR"/>
</dbReference>
<dbReference type="InterPro" id="IPR003594">
    <property type="entry name" value="HATPase_dom"/>
</dbReference>
<dbReference type="InterPro" id="IPR050980">
    <property type="entry name" value="2C_sensor_his_kinase"/>
</dbReference>
<dbReference type="Pfam" id="PF02518">
    <property type="entry name" value="HATPase_c"/>
    <property type="match status" value="1"/>
</dbReference>
<evidence type="ECO:0000313" key="9">
    <source>
        <dbReference type="Proteomes" id="UP000217257"/>
    </source>
</evidence>
<dbReference type="AlphaFoldDB" id="A0A250JJG9"/>
<evidence type="ECO:0000256" key="4">
    <source>
        <dbReference type="ARBA" id="ARBA00022741"/>
    </source>
</evidence>
<reference evidence="8 9" key="1">
    <citation type="submission" date="2017-06" db="EMBL/GenBank/DDBJ databases">
        <title>Sequencing and comparative analysis of myxobacterial genomes.</title>
        <authorList>
            <person name="Rupp O."/>
            <person name="Goesmann A."/>
            <person name="Sogaard-Andersen L."/>
        </authorList>
    </citation>
    <scope>NUCLEOTIDE SEQUENCE [LARGE SCALE GENOMIC DNA]</scope>
    <source>
        <strain evidence="8 9">DSM 52655</strain>
    </source>
</reference>
<keyword evidence="6" id="KW-0067">ATP-binding</keyword>
<evidence type="ECO:0000256" key="6">
    <source>
        <dbReference type="ARBA" id="ARBA00022840"/>
    </source>
</evidence>
<evidence type="ECO:0000256" key="2">
    <source>
        <dbReference type="ARBA" id="ARBA00012438"/>
    </source>
</evidence>
<dbReference type="InterPro" id="IPR004358">
    <property type="entry name" value="Sig_transdc_His_kin-like_C"/>
</dbReference>
<evidence type="ECO:0000313" key="8">
    <source>
        <dbReference type="EMBL" id="ATB43622.1"/>
    </source>
</evidence>
<dbReference type="EC" id="2.7.13.3" evidence="2"/>
<dbReference type="InterPro" id="IPR036890">
    <property type="entry name" value="HATPase_C_sf"/>
</dbReference>
<feature type="domain" description="Histidine kinase" evidence="7">
    <location>
        <begin position="38"/>
        <end position="204"/>
    </location>
</feature>
<dbReference type="Gene3D" id="3.30.565.10">
    <property type="entry name" value="Histidine kinase-like ATPase, C-terminal domain"/>
    <property type="match status" value="1"/>
</dbReference>
<dbReference type="PROSITE" id="PS50109">
    <property type="entry name" value="HIS_KIN"/>
    <property type="match status" value="1"/>
</dbReference>
<dbReference type="InterPro" id="IPR005467">
    <property type="entry name" value="His_kinase_dom"/>
</dbReference>
<gene>
    <name evidence="8" type="ORF">CYFUS_009102</name>
</gene>
<name>A0A250JJG9_9BACT</name>
<evidence type="ECO:0000259" key="7">
    <source>
        <dbReference type="PROSITE" id="PS50109"/>
    </source>
</evidence>
<keyword evidence="3" id="KW-0808">Transferase</keyword>
<sequence>MLVPVKTALGAFYREVQTAEHPGDVVARRKEGIDRGIDSVFRFIGQLVELSQFAATPPEPFDMLVALRDAVSVIESESGRRIEQVLPAQLPPVSGHRARVVTAIANILRNATQAVATESPVIRIEAESIEGASAVRLLVEDNGPGVPEPMRRAIFDEGVSLRGGSGLGLALVREVFEKEMRGLVACEASSLGGARFVVRVPTTGTERP</sequence>
<dbReference type="EMBL" id="CP022098">
    <property type="protein sequence ID" value="ATB43622.1"/>
    <property type="molecule type" value="Genomic_DNA"/>
</dbReference>
<organism evidence="8 9">
    <name type="scientific">Cystobacter fuscus</name>
    <dbReference type="NCBI Taxonomy" id="43"/>
    <lineage>
        <taxon>Bacteria</taxon>
        <taxon>Pseudomonadati</taxon>
        <taxon>Myxococcota</taxon>
        <taxon>Myxococcia</taxon>
        <taxon>Myxococcales</taxon>
        <taxon>Cystobacterineae</taxon>
        <taxon>Archangiaceae</taxon>
        <taxon>Cystobacter</taxon>
    </lineage>
</organism>
<comment type="catalytic activity">
    <reaction evidence="1">
        <text>ATP + protein L-histidine = ADP + protein N-phospho-L-histidine.</text>
        <dbReference type="EC" id="2.7.13.3"/>
    </reaction>
</comment>
<keyword evidence="4" id="KW-0547">Nucleotide-binding</keyword>
<dbReference type="PANTHER" id="PTHR44936:SF10">
    <property type="entry name" value="SENSOR PROTEIN RSTB"/>
    <property type="match status" value="1"/>
</dbReference>
<keyword evidence="5" id="KW-0418">Kinase</keyword>
<dbReference type="GO" id="GO:0004673">
    <property type="term" value="F:protein histidine kinase activity"/>
    <property type="evidence" value="ECO:0007669"/>
    <property type="project" value="UniProtKB-EC"/>
</dbReference>
<accession>A0A250JJG9</accession>
<dbReference type="SUPFAM" id="SSF55874">
    <property type="entry name" value="ATPase domain of HSP90 chaperone/DNA topoisomerase II/histidine kinase"/>
    <property type="match status" value="1"/>
</dbReference>
<dbReference type="SMART" id="SM00387">
    <property type="entry name" value="HATPase_c"/>
    <property type="match status" value="1"/>
</dbReference>
<dbReference type="PANTHER" id="PTHR44936">
    <property type="entry name" value="SENSOR PROTEIN CREC"/>
    <property type="match status" value="1"/>
</dbReference>
<evidence type="ECO:0000256" key="5">
    <source>
        <dbReference type="ARBA" id="ARBA00022777"/>
    </source>
</evidence>
<proteinExistence type="predicted"/>
<dbReference type="Proteomes" id="UP000217257">
    <property type="component" value="Chromosome"/>
</dbReference>
<dbReference type="KEGG" id="cfus:CYFUS_009102"/>
<evidence type="ECO:0000256" key="3">
    <source>
        <dbReference type="ARBA" id="ARBA00022679"/>
    </source>
</evidence>
<protein>
    <recommendedName>
        <fullName evidence="2">histidine kinase</fullName>
        <ecNumber evidence="2">2.7.13.3</ecNumber>
    </recommendedName>
</protein>